<feature type="repeat" description="ANK" evidence="1">
    <location>
        <begin position="432"/>
        <end position="464"/>
    </location>
</feature>
<dbReference type="InterPro" id="IPR002110">
    <property type="entry name" value="Ankyrin_rpt"/>
</dbReference>
<organism evidence="3 4">
    <name type="scientific">Polychaeton citri CBS 116435</name>
    <dbReference type="NCBI Taxonomy" id="1314669"/>
    <lineage>
        <taxon>Eukaryota</taxon>
        <taxon>Fungi</taxon>
        <taxon>Dikarya</taxon>
        <taxon>Ascomycota</taxon>
        <taxon>Pezizomycotina</taxon>
        <taxon>Dothideomycetes</taxon>
        <taxon>Dothideomycetidae</taxon>
        <taxon>Capnodiales</taxon>
        <taxon>Capnodiaceae</taxon>
        <taxon>Polychaeton</taxon>
    </lineage>
</organism>
<evidence type="ECO:0000256" key="1">
    <source>
        <dbReference type="PROSITE-ProRule" id="PRU00023"/>
    </source>
</evidence>
<dbReference type="Pfam" id="PF00023">
    <property type="entry name" value="Ank"/>
    <property type="match status" value="1"/>
</dbReference>
<feature type="region of interest" description="Disordered" evidence="2">
    <location>
        <begin position="1"/>
        <end position="69"/>
    </location>
</feature>
<keyword evidence="4" id="KW-1185">Reference proteome</keyword>
<keyword evidence="1" id="KW-0040">ANK repeat</keyword>
<feature type="compositionally biased region" description="Polar residues" evidence="2">
    <location>
        <begin position="525"/>
        <end position="544"/>
    </location>
</feature>
<feature type="region of interest" description="Disordered" evidence="2">
    <location>
        <begin position="362"/>
        <end position="390"/>
    </location>
</feature>
<feature type="compositionally biased region" description="Low complexity" evidence="2">
    <location>
        <begin position="54"/>
        <end position="64"/>
    </location>
</feature>
<gene>
    <name evidence="3" type="ORF">K431DRAFT_295279</name>
</gene>
<dbReference type="PROSITE" id="PS50088">
    <property type="entry name" value="ANK_REPEAT"/>
    <property type="match status" value="1"/>
</dbReference>
<feature type="compositionally biased region" description="Basic and acidic residues" evidence="2">
    <location>
        <begin position="511"/>
        <end position="524"/>
    </location>
</feature>
<dbReference type="AlphaFoldDB" id="A0A9P4Q448"/>
<dbReference type="EMBL" id="MU003801">
    <property type="protein sequence ID" value="KAF2720242.1"/>
    <property type="molecule type" value="Genomic_DNA"/>
</dbReference>
<proteinExistence type="predicted"/>
<feature type="compositionally biased region" description="Polar residues" evidence="2">
    <location>
        <begin position="305"/>
        <end position="316"/>
    </location>
</feature>
<dbReference type="PROSITE" id="PS50297">
    <property type="entry name" value="ANK_REP_REGION"/>
    <property type="match status" value="1"/>
</dbReference>
<accession>A0A9P4Q448</accession>
<feature type="compositionally biased region" description="Basic and acidic residues" evidence="2">
    <location>
        <begin position="545"/>
        <end position="557"/>
    </location>
</feature>
<dbReference type="SMART" id="SM00248">
    <property type="entry name" value="ANK"/>
    <property type="match status" value="1"/>
</dbReference>
<feature type="region of interest" description="Disordered" evidence="2">
    <location>
        <begin position="761"/>
        <end position="783"/>
    </location>
</feature>
<comment type="caution">
    <text evidence="3">The sequence shown here is derived from an EMBL/GenBank/DDBJ whole genome shotgun (WGS) entry which is preliminary data.</text>
</comment>
<reference evidence="3" key="1">
    <citation type="journal article" date="2020" name="Stud. Mycol.">
        <title>101 Dothideomycetes genomes: a test case for predicting lifestyles and emergence of pathogens.</title>
        <authorList>
            <person name="Haridas S."/>
            <person name="Albert R."/>
            <person name="Binder M."/>
            <person name="Bloem J."/>
            <person name="Labutti K."/>
            <person name="Salamov A."/>
            <person name="Andreopoulos B."/>
            <person name="Baker S."/>
            <person name="Barry K."/>
            <person name="Bills G."/>
            <person name="Bluhm B."/>
            <person name="Cannon C."/>
            <person name="Castanera R."/>
            <person name="Culley D."/>
            <person name="Daum C."/>
            <person name="Ezra D."/>
            <person name="Gonzalez J."/>
            <person name="Henrissat B."/>
            <person name="Kuo A."/>
            <person name="Liang C."/>
            <person name="Lipzen A."/>
            <person name="Lutzoni F."/>
            <person name="Magnuson J."/>
            <person name="Mondo S."/>
            <person name="Nolan M."/>
            <person name="Ohm R."/>
            <person name="Pangilinan J."/>
            <person name="Park H.-J."/>
            <person name="Ramirez L."/>
            <person name="Alfaro M."/>
            <person name="Sun H."/>
            <person name="Tritt A."/>
            <person name="Yoshinaga Y."/>
            <person name="Zwiers L.-H."/>
            <person name="Turgeon B."/>
            <person name="Goodwin S."/>
            <person name="Spatafora J."/>
            <person name="Crous P."/>
            <person name="Grigoriev I."/>
        </authorList>
    </citation>
    <scope>NUCLEOTIDE SEQUENCE</scope>
    <source>
        <strain evidence="3">CBS 116435</strain>
    </source>
</reference>
<evidence type="ECO:0000256" key="2">
    <source>
        <dbReference type="SAM" id="MobiDB-lite"/>
    </source>
</evidence>
<evidence type="ECO:0008006" key="5">
    <source>
        <dbReference type="Google" id="ProtNLM"/>
    </source>
</evidence>
<protein>
    <recommendedName>
        <fullName evidence="5">Ankyrin</fullName>
    </recommendedName>
</protein>
<dbReference type="OrthoDB" id="4226964at2759"/>
<sequence length="802" mass="88194">MSFGSHSTVNSEIANQNTPFPNPSPTNCNFTMPGDGKRSLFPRRDRFSFASAGPNSPNVPVPSSEAPNKSITRRRLRDVFRTHEWMPQVRSATGIGHSSTFKGNMIRPAGRPPRPLTQDQTDALIVLIVKTDIAFNDIPAAMSGFIDPDTGRKPTPYSIRQQWMKIFGGHPQEARLGSEVGQLRRLEDQREACERFYRQHGDSQSRIEARPRELGVNHHEPEMTQRDLFDSTARAPLYGAFGDGSSTEATLADEGPFIQYGLDPRPTQSSDHSGNGAAVFQNTRKRPVSTGPERSRAATLHEYQSYGTRPASPTSHTSRKKRSSAGLTTTSQVANKYGEIGFDQLQWYLQYRRGRGSWLSRISRSSRSSSFRERQSQSSPASTSLDLQNRPDLHDLLDKASLPTEPLPWSLLGDSVDNYVEAGADINGLNMKGDTPLHRAVRMGCLPAVVALLEAKAEPNAKDAQGRSVSASARDFIRSTQPDDSTVAHIEVARELIKYNAQLDDTVLKCQKKDNQRPRSRKGETMTSLSEGSTFDTTSGYGSTHRNEHYPHPRDDAPGSDQRYTSTQFHSLSGSGQQAPATPGASGLSISFSDTHRPQAPQTLMHGIQMQPQQNIPPHLRPSTASMVSFGPTLSNASASTGNNLTSLANVTYPGGLQGGVNHENNSNQFAYDQTPFSSQQDLFPLYTEANAMPQDNTEVWPQQSMQRHDQTSSNVDAATNHGTMNYIPQQVPPAPMAYPCHRQRVANGSVQSHSVQPFFDNTIGAQSSSGPGNPGSLYHDPTESPYNFDIRDFQSGFDLPW</sequence>
<feature type="compositionally biased region" description="Polar residues" evidence="2">
    <location>
        <begin position="1"/>
        <end position="30"/>
    </location>
</feature>
<feature type="region of interest" description="Disordered" evidence="2">
    <location>
        <begin position="510"/>
        <end position="599"/>
    </location>
</feature>
<feature type="compositionally biased region" description="Polar residues" evidence="2">
    <location>
        <begin position="562"/>
        <end position="580"/>
    </location>
</feature>
<dbReference type="Gene3D" id="1.25.40.20">
    <property type="entry name" value="Ankyrin repeat-containing domain"/>
    <property type="match status" value="1"/>
</dbReference>
<dbReference type="SUPFAM" id="SSF48403">
    <property type="entry name" value="Ankyrin repeat"/>
    <property type="match status" value="1"/>
</dbReference>
<evidence type="ECO:0000313" key="3">
    <source>
        <dbReference type="EMBL" id="KAF2720242.1"/>
    </source>
</evidence>
<dbReference type="InterPro" id="IPR036770">
    <property type="entry name" value="Ankyrin_rpt-contain_sf"/>
</dbReference>
<dbReference type="Proteomes" id="UP000799441">
    <property type="component" value="Unassembled WGS sequence"/>
</dbReference>
<feature type="compositionally biased region" description="Basic and acidic residues" evidence="2">
    <location>
        <begin position="35"/>
        <end position="47"/>
    </location>
</feature>
<name>A0A9P4Q448_9PEZI</name>
<evidence type="ECO:0000313" key="4">
    <source>
        <dbReference type="Proteomes" id="UP000799441"/>
    </source>
</evidence>
<feature type="region of interest" description="Disordered" evidence="2">
    <location>
        <begin position="257"/>
        <end position="329"/>
    </location>
</feature>